<evidence type="ECO:0000256" key="1">
    <source>
        <dbReference type="SAM" id="MobiDB-lite"/>
    </source>
</evidence>
<proteinExistence type="predicted"/>
<evidence type="ECO:0000313" key="3">
    <source>
        <dbReference type="Proteomes" id="UP001254488"/>
    </source>
</evidence>
<reference evidence="2 3" key="1">
    <citation type="submission" date="2023-09" db="EMBL/GenBank/DDBJ databases">
        <authorList>
            <person name="Rey-Velasco X."/>
        </authorList>
    </citation>
    <scope>NUCLEOTIDE SEQUENCE [LARGE SCALE GENOMIC DNA]</scope>
    <source>
        <strain evidence="2 3">W242</strain>
    </source>
</reference>
<evidence type="ECO:0000313" key="2">
    <source>
        <dbReference type="EMBL" id="MDT0556091.1"/>
    </source>
</evidence>
<dbReference type="RefSeq" id="WP_311333043.1">
    <property type="nucleotide sequence ID" value="NZ_JAVRHZ010000004.1"/>
</dbReference>
<dbReference type="Proteomes" id="UP001254488">
    <property type="component" value="Unassembled WGS sequence"/>
</dbReference>
<sequence length="157" mass="17218">MRNLIALATICITFLFVSCDTDDSNSDNNGNSSADQVTMIAQQGTWRITNYNDSGDDETSDFAGYSFSFNEDGSLVATNGTNTVTGTWSVDDSNDSSDDDSGTDDDDFNIFFPVPEDNDFEDLNDDWDIVSVTNNRIELFDVSGGDGSTDRLTFEKE</sequence>
<accession>A0ABU2YE04</accession>
<keyword evidence="3" id="KW-1185">Reference proteome</keyword>
<gene>
    <name evidence="2" type="ORF">RM538_08755</name>
</gene>
<protein>
    <recommendedName>
        <fullName evidence="4">Lipocalin-like domain-containing protein</fullName>
    </recommendedName>
</protein>
<feature type="compositionally biased region" description="Acidic residues" evidence="1">
    <location>
        <begin position="92"/>
        <end position="107"/>
    </location>
</feature>
<comment type="caution">
    <text evidence="2">The sequence shown here is derived from an EMBL/GenBank/DDBJ whole genome shotgun (WGS) entry which is preliminary data.</text>
</comment>
<dbReference type="EMBL" id="JAVRHZ010000004">
    <property type="protein sequence ID" value="MDT0556091.1"/>
    <property type="molecule type" value="Genomic_DNA"/>
</dbReference>
<feature type="region of interest" description="Disordered" evidence="1">
    <location>
        <begin position="84"/>
        <end position="107"/>
    </location>
</feature>
<name>A0ABU2YE04_9FLAO</name>
<dbReference type="PROSITE" id="PS51257">
    <property type="entry name" value="PROKAR_LIPOPROTEIN"/>
    <property type="match status" value="1"/>
</dbReference>
<evidence type="ECO:0008006" key="4">
    <source>
        <dbReference type="Google" id="ProtNLM"/>
    </source>
</evidence>
<organism evidence="2 3">
    <name type="scientific">Patiriisocius hiemis</name>
    <dbReference type="NCBI Taxonomy" id="3075604"/>
    <lineage>
        <taxon>Bacteria</taxon>
        <taxon>Pseudomonadati</taxon>
        <taxon>Bacteroidota</taxon>
        <taxon>Flavobacteriia</taxon>
        <taxon>Flavobacteriales</taxon>
        <taxon>Flavobacteriaceae</taxon>
        <taxon>Patiriisocius</taxon>
    </lineage>
</organism>